<dbReference type="PANTHER" id="PTHR43133">
    <property type="entry name" value="RNA POLYMERASE ECF-TYPE SIGMA FACTO"/>
    <property type="match status" value="1"/>
</dbReference>
<dbReference type="InterPro" id="IPR013324">
    <property type="entry name" value="RNA_pol_sigma_r3/r4-like"/>
</dbReference>
<dbReference type="GO" id="GO:0003677">
    <property type="term" value="F:DNA binding"/>
    <property type="evidence" value="ECO:0007669"/>
    <property type="project" value="InterPro"/>
</dbReference>
<dbReference type="Gene3D" id="1.10.10.10">
    <property type="entry name" value="Winged helix-like DNA-binding domain superfamily/Winged helix DNA-binding domain"/>
    <property type="match status" value="1"/>
</dbReference>
<dbReference type="AlphaFoldDB" id="A0A4Q0VUU8"/>
<dbReference type="EMBL" id="QOUX01000023">
    <property type="protein sequence ID" value="RXJ02560.1"/>
    <property type="molecule type" value="Genomic_DNA"/>
</dbReference>
<evidence type="ECO:0000256" key="4">
    <source>
        <dbReference type="ARBA" id="ARBA00023163"/>
    </source>
</evidence>
<dbReference type="OrthoDB" id="306910at2"/>
<protein>
    <submittedName>
        <fullName evidence="7">RNA polymerase sigma factor</fullName>
    </submittedName>
</protein>
<dbReference type="GO" id="GO:0006352">
    <property type="term" value="P:DNA-templated transcription initiation"/>
    <property type="evidence" value="ECO:0007669"/>
    <property type="project" value="InterPro"/>
</dbReference>
<dbReference type="InterPro" id="IPR007627">
    <property type="entry name" value="RNA_pol_sigma70_r2"/>
</dbReference>
<sequence>MENSIIKEQVNQWYLDYSNDIYQYVLFMIGDHERAKDFMQETFLLAFDKYTSFQGGSAKGWLFRIARNLTIDFIRKDRPIAYLFNRTPYIASEINTPEKIATLNETEKELYCALHKLRRAHRDVIILRKIKDFSIQETANILEWSESKVKTTLLRGLKALKEQLEKEGFSQ</sequence>
<dbReference type="Proteomes" id="UP000290649">
    <property type="component" value="Unassembled WGS sequence"/>
</dbReference>
<evidence type="ECO:0000259" key="5">
    <source>
        <dbReference type="Pfam" id="PF04542"/>
    </source>
</evidence>
<evidence type="ECO:0000313" key="8">
    <source>
        <dbReference type="Proteomes" id="UP000290649"/>
    </source>
</evidence>
<evidence type="ECO:0000259" key="6">
    <source>
        <dbReference type="Pfam" id="PF08281"/>
    </source>
</evidence>
<dbReference type="Pfam" id="PF04542">
    <property type="entry name" value="Sigma70_r2"/>
    <property type="match status" value="1"/>
</dbReference>
<dbReference type="GO" id="GO:0016987">
    <property type="term" value="F:sigma factor activity"/>
    <property type="evidence" value="ECO:0007669"/>
    <property type="project" value="UniProtKB-KW"/>
</dbReference>
<dbReference type="SUPFAM" id="SSF88946">
    <property type="entry name" value="Sigma2 domain of RNA polymerase sigma factors"/>
    <property type="match status" value="1"/>
</dbReference>
<feature type="domain" description="RNA polymerase sigma factor 70 region 4 type 2" evidence="6">
    <location>
        <begin position="109"/>
        <end position="160"/>
    </location>
</feature>
<keyword evidence="3" id="KW-0731">Sigma factor</keyword>
<organism evidence="7 8">
    <name type="scientific">Anaerobacillus alkaliphilus</name>
    <dbReference type="NCBI Taxonomy" id="1548597"/>
    <lineage>
        <taxon>Bacteria</taxon>
        <taxon>Bacillati</taxon>
        <taxon>Bacillota</taxon>
        <taxon>Bacilli</taxon>
        <taxon>Bacillales</taxon>
        <taxon>Bacillaceae</taxon>
        <taxon>Anaerobacillus</taxon>
    </lineage>
</organism>
<dbReference type="Gene3D" id="1.10.1740.10">
    <property type="match status" value="1"/>
</dbReference>
<feature type="domain" description="RNA polymerase sigma-70 region 2" evidence="5">
    <location>
        <begin position="14"/>
        <end position="78"/>
    </location>
</feature>
<keyword evidence="4" id="KW-0804">Transcription</keyword>
<keyword evidence="2" id="KW-0805">Transcription regulation</keyword>
<evidence type="ECO:0000256" key="2">
    <source>
        <dbReference type="ARBA" id="ARBA00023015"/>
    </source>
</evidence>
<dbReference type="Pfam" id="PF08281">
    <property type="entry name" value="Sigma70_r4_2"/>
    <property type="match status" value="1"/>
</dbReference>
<dbReference type="InterPro" id="IPR013325">
    <property type="entry name" value="RNA_pol_sigma_r2"/>
</dbReference>
<evidence type="ECO:0000256" key="1">
    <source>
        <dbReference type="ARBA" id="ARBA00010641"/>
    </source>
</evidence>
<accession>A0A4Q0VUU8</accession>
<proteinExistence type="inferred from homology"/>
<evidence type="ECO:0000256" key="3">
    <source>
        <dbReference type="ARBA" id="ARBA00023082"/>
    </source>
</evidence>
<reference evidence="7 8" key="1">
    <citation type="journal article" date="2019" name="Int. J. Syst. Evol. Microbiol.">
        <title>Anaerobacillus alkaliphilus sp. nov., a novel alkaliphilic and moderately halophilic bacterium.</title>
        <authorList>
            <person name="Borsodi A.K."/>
            <person name="Aszalos J.M."/>
            <person name="Bihari P."/>
            <person name="Nagy I."/>
            <person name="Schumann P."/>
            <person name="Sproer C."/>
            <person name="Kovacs A.L."/>
            <person name="Boka K."/>
            <person name="Dobosy P."/>
            <person name="Ovari M."/>
            <person name="Szili-Kovacs T."/>
            <person name="Toth E."/>
        </authorList>
    </citation>
    <scope>NUCLEOTIDE SEQUENCE [LARGE SCALE GENOMIC DNA]</scope>
    <source>
        <strain evidence="7 8">B16-10</strain>
    </source>
</reference>
<dbReference type="InterPro" id="IPR014284">
    <property type="entry name" value="RNA_pol_sigma-70_dom"/>
</dbReference>
<dbReference type="NCBIfam" id="TIGR02937">
    <property type="entry name" value="sigma70-ECF"/>
    <property type="match status" value="1"/>
</dbReference>
<dbReference type="InterPro" id="IPR013249">
    <property type="entry name" value="RNA_pol_sigma70_r4_t2"/>
</dbReference>
<dbReference type="CDD" id="cd06171">
    <property type="entry name" value="Sigma70_r4"/>
    <property type="match status" value="1"/>
</dbReference>
<dbReference type="PANTHER" id="PTHR43133:SF60">
    <property type="entry name" value="RNA POLYMERASE SIGMA FACTOR SIGV"/>
    <property type="match status" value="1"/>
</dbReference>
<evidence type="ECO:0000313" key="7">
    <source>
        <dbReference type="EMBL" id="RXJ02560.1"/>
    </source>
</evidence>
<comment type="caution">
    <text evidence="7">The sequence shown here is derived from an EMBL/GenBank/DDBJ whole genome shotgun (WGS) entry which is preliminary data.</text>
</comment>
<name>A0A4Q0VUU8_9BACI</name>
<comment type="similarity">
    <text evidence="1">Belongs to the sigma-70 factor family. ECF subfamily.</text>
</comment>
<dbReference type="InterPro" id="IPR039425">
    <property type="entry name" value="RNA_pol_sigma-70-like"/>
</dbReference>
<dbReference type="InterPro" id="IPR036388">
    <property type="entry name" value="WH-like_DNA-bd_sf"/>
</dbReference>
<dbReference type="SUPFAM" id="SSF88659">
    <property type="entry name" value="Sigma3 and sigma4 domains of RNA polymerase sigma factors"/>
    <property type="match status" value="1"/>
</dbReference>
<dbReference type="RefSeq" id="WP_129077406.1">
    <property type="nucleotide sequence ID" value="NZ_QOUX01000023.1"/>
</dbReference>
<keyword evidence="8" id="KW-1185">Reference proteome</keyword>
<gene>
    <name evidence="7" type="ORF">DS745_06200</name>
</gene>